<name>A0AAW3EFY8_9GAMM</name>
<dbReference type="AlphaFoldDB" id="A0AAW3EFY8"/>
<dbReference type="InterPro" id="IPR054205">
    <property type="entry name" value="DUF6911"/>
</dbReference>
<evidence type="ECO:0000313" key="2">
    <source>
        <dbReference type="EMBL" id="KGA30626.1"/>
    </source>
</evidence>
<evidence type="ECO:0000313" key="3">
    <source>
        <dbReference type="Proteomes" id="UP000029257"/>
    </source>
</evidence>
<dbReference type="Proteomes" id="UP000029436">
    <property type="component" value="Unassembled WGS sequence"/>
</dbReference>
<evidence type="ECO:0000313" key="1">
    <source>
        <dbReference type="EMBL" id="KFX05772.1"/>
    </source>
</evidence>
<organism evidence="1 3">
    <name type="scientific">Pectobacterium wasabiae</name>
    <dbReference type="NCBI Taxonomy" id="55208"/>
    <lineage>
        <taxon>Bacteria</taxon>
        <taxon>Pseudomonadati</taxon>
        <taxon>Pseudomonadota</taxon>
        <taxon>Gammaproteobacteria</taxon>
        <taxon>Enterobacterales</taxon>
        <taxon>Pectobacteriaceae</taxon>
        <taxon>Pectobacterium</taxon>
    </lineage>
</organism>
<dbReference type="RefSeq" id="WP_005974366.1">
    <property type="nucleotide sequence ID" value="NZ_JQHP01000006.1"/>
</dbReference>
<dbReference type="Proteomes" id="UP000029257">
    <property type="component" value="Unassembled WGS sequence"/>
</dbReference>
<protein>
    <submittedName>
        <fullName evidence="1">Uncharacterized protein</fullName>
    </submittedName>
</protein>
<evidence type="ECO:0000313" key="4">
    <source>
        <dbReference type="Proteomes" id="UP000029436"/>
    </source>
</evidence>
<dbReference type="EMBL" id="JQOH01000001">
    <property type="protein sequence ID" value="KGA30626.1"/>
    <property type="molecule type" value="Genomic_DNA"/>
</dbReference>
<dbReference type="EMBL" id="JQHP01000006">
    <property type="protein sequence ID" value="KFX05772.1"/>
    <property type="molecule type" value="Genomic_DNA"/>
</dbReference>
<sequence>MKDEFEVDFYLHARNSFTRVRSPKWSDVEEFLMELKGGSGGVRLRILPESDIGPMNLDVSTDDGFYLLTLLECSESDLTVRSYWDKSKSGKDKKIQIYGDYWPENQLTNDFDLVVGSFKEFFDTGNVSTDLLN</sequence>
<gene>
    <name evidence="1" type="ORF">JV38_13945</name>
    <name evidence="2" type="ORF">KU73_01570</name>
</gene>
<reference evidence="3 4" key="1">
    <citation type="submission" date="2014-08" db="EMBL/GenBank/DDBJ databases">
        <title>Genome sequences of NCPPB Pectobacterium isolates.</title>
        <authorList>
            <person name="Glover R.H."/>
            <person name="Sapp M."/>
            <person name="Elphinstone J."/>
        </authorList>
    </citation>
    <scope>NUCLEOTIDE SEQUENCE [LARGE SCALE GENOMIC DNA]</scope>
    <source>
        <strain evidence="1 3">NCPPB 3701</strain>
        <strain evidence="2 4">NCPPB3702</strain>
    </source>
</reference>
<keyword evidence="4" id="KW-1185">Reference proteome</keyword>
<proteinExistence type="predicted"/>
<comment type="caution">
    <text evidence="1">The sequence shown here is derived from an EMBL/GenBank/DDBJ whole genome shotgun (WGS) entry which is preliminary data.</text>
</comment>
<dbReference type="Pfam" id="PF21852">
    <property type="entry name" value="DUF6911"/>
    <property type="match status" value="1"/>
</dbReference>
<accession>A0AAW3EFY8</accession>